<accession>A0ABR9XFY8</accession>
<dbReference type="InterPro" id="IPR011989">
    <property type="entry name" value="ARM-like"/>
</dbReference>
<evidence type="ECO:0000313" key="2">
    <source>
        <dbReference type="Proteomes" id="UP000632774"/>
    </source>
</evidence>
<dbReference type="RefSeq" id="WP_194105481.1">
    <property type="nucleotide sequence ID" value="NZ_JADFFM010000001.1"/>
</dbReference>
<dbReference type="Proteomes" id="UP000632774">
    <property type="component" value="Unassembled WGS sequence"/>
</dbReference>
<protein>
    <recommendedName>
        <fullName evidence="3">HEAT repeat protein</fullName>
    </recommendedName>
</protein>
<evidence type="ECO:0000313" key="1">
    <source>
        <dbReference type="EMBL" id="MBE9666110.1"/>
    </source>
</evidence>
<keyword evidence="2" id="KW-1185">Reference proteome</keyword>
<gene>
    <name evidence="1" type="ORF">IRJ18_07035</name>
</gene>
<comment type="caution">
    <text evidence="1">The sequence shown here is derived from an EMBL/GenBank/DDBJ whole genome shotgun (WGS) entry which is preliminary data.</text>
</comment>
<dbReference type="EMBL" id="JADFFM010000001">
    <property type="protein sequence ID" value="MBE9666110.1"/>
    <property type="molecule type" value="Genomic_DNA"/>
</dbReference>
<organism evidence="1 2">
    <name type="scientific">Mucilaginibacter boryungensis</name>
    <dbReference type="NCBI Taxonomy" id="768480"/>
    <lineage>
        <taxon>Bacteria</taxon>
        <taxon>Pseudomonadati</taxon>
        <taxon>Bacteroidota</taxon>
        <taxon>Sphingobacteriia</taxon>
        <taxon>Sphingobacteriales</taxon>
        <taxon>Sphingobacteriaceae</taxon>
        <taxon>Mucilaginibacter</taxon>
    </lineage>
</organism>
<sequence>MLLYLLTGIINIINLSAMQTTTTADQNKKALAELNLVLAQRQKFIKVHAAEYLIWTGHAQVALKEFLQQDKLYHNEPKYRITIWRVLEQADTDPVRKKKWLNNIYEAYKDMNGPDRTHATETLAKLKQPVATLFPEITAKTMAAADRNLATYALWADSYGSETRMVANREKLLNMALTDTNVIIRRISTFVLRKEQGLSMPQWERLVTAAMAMSKTDELYVTFLSTALVTAPAGASTHQLALIDALITSNIKPYSVAVRTELALALAEKGTKKHLNLLMGMLENKDCEGIYDPASDEGADLRAAAAFAILKINSRKH</sequence>
<reference evidence="1 2" key="1">
    <citation type="submission" date="2020-10" db="EMBL/GenBank/DDBJ databases">
        <title>Mucilaginibacter mali sp. nov., isolated from rhizosphere soil of apple orchard.</title>
        <authorList>
            <person name="Lee J.-S."/>
            <person name="Kim H.S."/>
            <person name="Kim J.-S."/>
        </authorList>
    </citation>
    <scope>NUCLEOTIDE SEQUENCE [LARGE SCALE GENOMIC DNA]</scope>
    <source>
        <strain evidence="1 2">KCTC 23157</strain>
    </source>
</reference>
<evidence type="ECO:0008006" key="3">
    <source>
        <dbReference type="Google" id="ProtNLM"/>
    </source>
</evidence>
<name>A0ABR9XFY8_9SPHI</name>
<dbReference type="Gene3D" id="1.25.10.10">
    <property type="entry name" value="Leucine-rich Repeat Variant"/>
    <property type="match status" value="1"/>
</dbReference>
<proteinExistence type="predicted"/>